<evidence type="ECO:0000256" key="5">
    <source>
        <dbReference type="ARBA" id="ARBA00022840"/>
    </source>
</evidence>
<dbReference type="EMBL" id="UFQT01001458">
    <property type="protein sequence ID" value="SSX30646.1"/>
    <property type="molecule type" value="Genomic_DNA"/>
</dbReference>
<gene>
    <name evidence="6" type="primary">CSON002722</name>
</gene>
<evidence type="ECO:0000313" key="7">
    <source>
        <dbReference type="EMBL" id="SSX30646.1"/>
    </source>
</evidence>
<evidence type="ECO:0000256" key="3">
    <source>
        <dbReference type="ARBA" id="ARBA00022598"/>
    </source>
</evidence>
<dbReference type="InterPro" id="IPR004344">
    <property type="entry name" value="TTL/TTLL_fam"/>
</dbReference>
<keyword evidence="5" id="KW-0067">ATP-binding</keyword>
<evidence type="ECO:0000256" key="4">
    <source>
        <dbReference type="ARBA" id="ARBA00022741"/>
    </source>
</evidence>
<accession>A0A336LAV8</accession>
<dbReference type="EMBL" id="UFQS01001458">
    <property type="protein sequence ID" value="SSX11074.1"/>
    <property type="molecule type" value="Genomic_DNA"/>
</dbReference>
<dbReference type="GO" id="GO:0070736">
    <property type="term" value="F:protein-glycine ligase activity, initiating"/>
    <property type="evidence" value="ECO:0007669"/>
    <property type="project" value="TreeGrafter"/>
</dbReference>
<dbReference type="Gene3D" id="3.30.470.20">
    <property type="entry name" value="ATP-grasp fold, B domain"/>
    <property type="match status" value="1"/>
</dbReference>
<proteinExistence type="predicted"/>
<evidence type="ECO:0000313" key="6">
    <source>
        <dbReference type="EMBL" id="SSX11074.1"/>
    </source>
</evidence>
<reference evidence="6" key="1">
    <citation type="submission" date="2018-04" db="EMBL/GenBank/DDBJ databases">
        <authorList>
            <person name="Go L.Y."/>
            <person name="Mitchell J.A."/>
        </authorList>
    </citation>
    <scope>NUCLEOTIDE SEQUENCE</scope>
    <source>
        <tissue evidence="6">Whole organism</tissue>
    </source>
</reference>
<organism evidence="6">
    <name type="scientific">Culicoides sonorensis</name>
    <name type="common">Biting midge</name>
    <dbReference type="NCBI Taxonomy" id="179676"/>
    <lineage>
        <taxon>Eukaryota</taxon>
        <taxon>Metazoa</taxon>
        <taxon>Ecdysozoa</taxon>
        <taxon>Arthropoda</taxon>
        <taxon>Hexapoda</taxon>
        <taxon>Insecta</taxon>
        <taxon>Pterygota</taxon>
        <taxon>Neoptera</taxon>
        <taxon>Endopterygota</taxon>
        <taxon>Diptera</taxon>
        <taxon>Nematocera</taxon>
        <taxon>Chironomoidea</taxon>
        <taxon>Ceratopogonidae</taxon>
        <taxon>Ceratopogoninae</taxon>
        <taxon>Culicoides</taxon>
        <taxon>Monoculicoides</taxon>
    </lineage>
</organism>
<dbReference type="InterPro" id="IPR051437">
    <property type="entry name" value="TTLL_monoglycylase"/>
</dbReference>
<reference evidence="7" key="2">
    <citation type="submission" date="2018-07" db="EMBL/GenBank/DDBJ databases">
        <authorList>
            <person name="Quirk P.G."/>
            <person name="Krulwich T.A."/>
        </authorList>
    </citation>
    <scope>NUCLEOTIDE SEQUENCE</scope>
</reference>
<evidence type="ECO:0000256" key="2">
    <source>
        <dbReference type="ARBA" id="ARBA00022490"/>
    </source>
</evidence>
<sequence length="523" mass="61635">MEPFKLIYYRELIAKAINEKRFFRLYGYADCPKLRAELLKRGFLEHVPLSARDPNSGMSLEDLSEKASKGNAFEQTLISKLLESRAPDFIFIPDRSYYVLQSVTHQINRVKFIGYNFCLKHELCCLVDLINQHIKNDLQTIDYVKMPKTVRIVDDLGIDEFKEVFNWTMITSLILFLCRHPTNIQQHFCQRPIYGIEIDGLELALNFIKRQIEKIEGTRRSSIPETPLTRNQWRTIERTFIGVIKNQQNIFVPESKIQYYCEFINLIGTKISEYWPWTKIDGYRNIWIVKPDGCVDGEGIIMSDEFRKIKNHVETHEDYVFVIQKYIEKPFLIHETKFHIRNYFLIRVDEKHFNAYLHPSCVIKLASEPFTLKNFRTKGHLTNISVQKNFRNTSKKLPDSHMLTLERFNEYLENVGHKNVYEEQIYPSMKETCKQIAEESMKHIEHINGNYEIFGVDWMVGEDFSAQLLEVNRSPSLEHYSVVSTIVLNEILEDLIKVVVDNYNNPKASCGGFENIYQEEYKN</sequence>
<dbReference type="PANTHER" id="PTHR45870">
    <property type="entry name" value="TUBULIN MONOGLYCYLASE TTLL3"/>
    <property type="match status" value="1"/>
</dbReference>
<dbReference type="GO" id="GO:0005737">
    <property type="term" value="C:cytoplasm"/>
    <property type="evidence" value="ECO:0007669"/>
    <property type="project" value="UniProtKB-SubCell"/>
</dbReference>
<keyword evidence="3" id="KW-0436">Ligase</keyword>
<dbReference type="GO" id="GO:0015630">
    <property type="term" value="C:microtubule cytoskeleton"/>
    <property type="evidence" value="ECO:0007669"/>
    <property type="project" value="TreeGrafter"/>
</dbReference>
<dbReference type="Pfam" id="PF03133">
    <property type="entry name" value="TTL"/>
    <property type="match status" value="1"/>
</dbReference>
<evidence type="ECO:0000256" key="1">
    <source>
        <dbReference type="ARBA" id="ARBA00004496"/>
    </source>
</evidence>
<keyword evidence="4" id="KW-0547">Nucleotide-binding</keyword>
<keyword evidence="2" id="KW-0963">Cytoplasm</keyword>
<protein>
    <submittedName>
        <fullName evidence="6">CSON002722 protein</fullName>
    </submittedName>
</protein>
<dbReference type="AlphaFoldDB" id="A0A336LAV8"/>
<dbReference type="GO" id="GO:0005524">
    <property type="term" value="F:ATP binding"/>
    <property type="evidence" value="ECO:0007669"/>
    <property type="project" value="UniProtKB-KW"/>
</dbReference>
<comment type="subcellular location">
    <subcellularLocation>
        <location evidence="1">Cytoplasm</location>
    </subcellularLocation>
</comment>
<dbReference type="PROSITE" id="PS51221">
    <property type="entry name" value="TTL"/>
    <property type="match status" value="1"/>
</dbReference>
<name>A0A336LAV8_CULSO</name>
<dbReference type="VEuPathDB" id="VectorBase:CSON002722"/>
<dbReference type="PANTHER" id="PTHR45870:SF2">
    <property type="entry name" value="TUBULIN MONOGLYCYLASE TTLL3"/>
    <property type="match status" value="1"/>
</dbReference>
<dbReference type="SUPFAM" id="SSF56059">
    <property type="entry name" value="Glutathione synthetase ATP-binding domain-like"/>
    <property type="match status" value="1"/>
</dbReference>